<evidence type="ECO:0000313" key="1">
    <source>
        <dbReference type="EMBL" id="VEN33859.1"/>
    </source>
</evidence>
<proteinExistence type="predicted"/>
<protein>
    <submittedName>
        <fullName evidence="1">Uncharacterized protein</fullName>
    </submittedName>
</protein>
<dbReference type="EMBL" id="CAACVG010000264">
    <property type="protein sequence ID" value="VEN33859.1"/>
    <property type="molecule type" value="Genomic_DNA"/>
</dbReference>
<name>A0A653BEM5_CALMS</name>
<dbReference type="AlphaFoldDB" id="A0A653BEM5"/>
<dbReference type="Proteomes" id="UP000410492">
    <property type="component" value="Unassembled WGS sequence"/>
</dbReference>
<accession>A0A653BEM5</accession>
<keyword evidence="2" id="KW-1185">Reference proteome</keyword>
<reference evidence="1 2" key="1">
    <citation type="submission" date="2019-01" db="EMBL/GenBank/DDBJ databases">
        <authorList>
            <person name="Sayadi A."/>
        </authorList>
    </citation>
    <scope>NUCLEOTIDE SEQUENCE [LARGE SCALE GENOMIC DNA]</scope>
</reference>
<sequence length="100" mass="11233">MCRRGPATATGTVVRARRDAGRQLFCRRRRRDAFDALGLPRSRNTTTTNRFTNRGYAPPEFRVLFLLAIFSDGFWVIDDQFSNGSCKGLNIEKAMPGTCG</sequence>
<gene>
    <name evidence="1" type="ORF">CALMAC_LOCUS250</name>
</gene>
<evidence type="ECO:0000313" key="2">
    <source>
        <dbReference type="Proteomes" id="UP000410492"/>
    </source>
</evidence>
<organism evidence="1 2">
    <name type="scientific">Callosobruchus maculatus</name>
    <name type="common">Southern cowpea weevil</name>
    <name type="synonym">Pulse bruchid</name>
    <dbReference type="NCBI Taxonomy" id="64391"/>
    <lineage>
        <taxon>Eukaryota</taxon>
        <taxon>Metazoa</taxon>
        <taxon>Ecdysozoa</taxon>
        <taxon>Arthropoda</taxon>
        <taxon>Hexapoda</taxon>
        <taxon>Insecta</taxon>
        <taxon>Pterygota</taxon>
        <taxon>Neoptera</taxon>
        <taxon>Endopterygota</taxon>
        <taxon>Coleoptera</taxon>
        <taxon>Polyphaga</taxon>
        <taxon>Cucujiformia</taxon>
        <taxon>Chrysomeloidea</taxon>
        <taxon>Chrysomelidae</taxon>
        <taxon>Bruchinae</taxon>
        <taxon>Bruchini</taxon>
        <taxon>Callosobruchus</taxon>
    </lineage>
</organism>
<dbReference type="OrthoDB" id="6793273at2759"/>